<dbReference type="CDD" id="cd20736">
    <property type="entry name" value="PoNe_Nuclease"/>
    <property type="match status" value="1"/>
</dbReference>
<dbReference type="NCBIfam" id="TIGR00252">
    <property type="entry name" value="YraN family protein"/>
    <property type="match status" value="1"/>
</dbReference>
<dbReference type="EMBL" id="CP048649">
    <property type="protein sequence ID" value="QIB69972.1"/>
    <property type="molecule type" value="Genomic_DNA"/>
</dbReference>
<dbReference type="NCBIfam" id="NF009154">
    <property type="entry name" value="PRK12497.3-3"/>
    <property type="match status" value="1"/>
</dbReference>
<dbReference type="Gene3D" id="3.40.1350.10">
    <property type="match status" value="1"/>
</dbReference>
<keyword evidence="4" id="KW-1185">Reference proteome</keyword>
<gene>
    <name evidence="3" type="ORF">Ami103574_11980</name>
</gene>
<dbReference type="PANTHER" id="PTHR34039">
    <property type="entry name" value="UPF0102 PROTEIN YRAN"/>
    <property type="match status" value="1"/>
</dbReference>
<evidence type="ECO:0000256" key="1">
    <source>
        <dbReference type="ARBA" id="ARBA00006738"/>
    </source>
</evidence>
<evidence type="ECO:0000256" key="2">
    <source>
        <dbReference type="HAMAP-Rule" id="MF_00048"/>
    </source>
</evidence>
<evidence type="ECO:0000313" key="4">
    <source>
        <dbReference type="Proteomes" id="UP000466848"/>
    </source>
</evidence>
<dbReference type="NCBIfam" id="NF009150">
    <property type="entry name" value="PRK12497.1-3"/>
    <property type="match status" value="1"/>
</dbReference>
<dbReference type="HAMAP" id="MF_00048">
    <property type="entry name" value="UPF0102"/>
    <property type="match status" value="1"/>
</dbReference>
<dbReference type="GO" id="GO:0003676">
    <property type="term" value="F:nucleic acid binding"/>
    <property type="evidence" value="ECO:0007669"/>
    <property type="project" value="InterPro"/>
</dbReference>
<evidence type="ECO:0000313" key="3">
    <source>
        <dbReference type="EMBL" id="QIB69972.1"/>
    </source>
</evidence>
<reference evidence="3 4" key="1">
    <citation type="submission" date="2020-02" db="EMBL/GenBank/DDBJ databases">
        <authorList>
            <person name="Kim Y.B."/>
            <person name="Roh S.W."/>
        </authorList>
    </citation>
    <scope>NUCLEOTIDE SEQUENCE [LARGE SCALE GENOMIC DNA]</scope>
    <source>
        <strain evidence="3 4">DSM 103574</strain>
    </source>
</reference>
<accession>A0A858BX35</accession>
<dbReference type="RefSeq" id="WP_163067212.1">
    <property type="nucleotide sequence ID" value="NZ_CP048649.1"/>
</dbReference>
<protein>
    <recommendedName>
        <fullName evidence="2">UPF0102 protein Ami103574_11980</fullName>
    </recommendedName>
</protein>
<proteinExistence type="inferred from homology"/>
<sequence>MSLGAQGEEIAANYLKNKGYHVLERNFRCRMGEIDIIACTGRILVFVEVKTRSSQTYGLPCEAVTKTKQLHIRRVAGFYLLKNNMSHIDQRIDVVEILYQGEKAYIRHTENAF</sequence>
<name>A0A858BX35_9FIRM</name>
<dbReference type="InterPro" id="IPR011335">
    <property type="entry name" value="Restrct_endonuc-II-like"/>
</dbReference>
<dbReference type="PANTHER" id="PTHR34039:SF1">
    <property type="entry name" value="UPF0102 PROTEIN YRAN"/>
    <property type="match status" value="1"/>
</dbReference>
<dbReference type="InterPro" id="IPR011856">
    <property type="entry name" value="tRNA_endonuc-like_dom_sf"/>
</dbReference>
<dbReference type="AlphaFoldDB" id="A0A858BX35"/>
<dbReference type="KEGG" id="abut:Ami103574_11980"/>
<organism evidence="3 4">
    <name type="scientific">Aminipila butyrica</name>
    <dbReference type="NCBI Taxonomy" id="433296"/>
    <lineage>
        <taxon>Bacteria</taxon>
        <taxon>Bacillati</taxon>
        <taxon>Bacillota</taxon>
        <taxon>Clostridia</taxon>
        <taxon>Peptostreptococcales</taxon>
        <taxon>Anaerovoracaceae</taxon>
        <taxon>Aminipila</taxon>
    </lineage>
</organism>
<dbReference type="SUPFAM" id="SSF52980">
    <property type="entry name" value="Restriction endonuclease-like"/>
    <property type="match status" value="1"/>
</dbReference>
<dbReference type="InterPro" id="IPR003509">
    <property type="entry name" value="UPF0102_YraN-like"/>
</dbReference>
<dbReference type="Pfam" id="PF02021">
    <property type="entry name" value="UPF0102"/>
    <property type="match status" value="1"/>
</dbReference>
<dbReference type="Proteomes" id="UP000466848">
    <property type="component" value="Chromosome"/>
</dbReference>
<comment type="similarity">
    <text evidence="1 2">Belongs to the UPF0102 family.</text>
</comment>